<feature type="transmembrane region" description="Helical" evidence="1">
    <location>
        <begin position="20"/>
        <end position="39"/>
    </location>
</feature>
<keyword evidence="1" id="KW-1133">Transmembrane helix</keyword>
<reference evidence="2 3" key="1">
    <citation type="submission" date="2011-11" db="EMBL/GenBank/DDBJ databases">
        <title>Complete genome sequence of thermophilic Geobacillus thermoleovorans CCB_US3_UF5.</title>
        <authorList>
            <person name="Muhd Sakaff M.K.L."/>
            <person name="Abdul Rahman A.Y."/>
            <person name="Saito J.A."/>
            <person name="Hou S."/>
            <person name="Alam M."/>
        </authorList>
    </citation>
    <scope>NUCLEOTIDE SEQUENCE [LARGE SCALE GENOMIC DNA]</scope>
    <source>
        <strain evidence="2 3">CCB_US3_UF5</strain>
    </source>
</reference>
<gene>
    <name evidence="2" type="ORF">GTCCBUS3UF5_4100</name>
</gene>
<accession>A0ABM5MDR8</accession>
<organism evidence="2 3">
    <name type="scientific">Geobacillus thermoleovorans CCB_US3_UF5</name>
    <dbReference type="NCBI Taxonomy" id="1111068"/>
    <lineage>
        <taxon>Bacteria</taxon>
        <taxon>Bacillati</taxon>
        <taxon>Bacillota</taxon>
        <taxon>Bacilli</taxon>
        <taxon>Bacillales</taxon>
        <taxon>Anoxybacillaceae</taxon>
        <taxon>Geobacillus</taxon>
        <taxon>Geobacillus thermoleovorans group</taxon>
    </lineage>
</organism>
<keyword evidence="3" id="KW-1185">Reference proteome</keyword>
<evidence type="ECO:0000313" key="3">
    <source>
        <dbReference type="Proteomes" id="UP000005636"/>
    </source>
</evidence>
<evidence type="ECO:0008006" key="4">
    <source>
        <dbReference type="Google" id="ProtNLM"/>
    </source>
</evidence>
<evidence type="ECO:0000313" key="2">
    <source>
        <dbReference type="EMBL" id="AEV17736.1"/>
    </source>
</evidence>
<proteinExistence type="predicted"/>
<evidence type="ECO:0000256" key="1">
    <source>
        <dbReference type="SAM" id="Phobius"/>
    </source>
</evidence>
<name>A0ABM5MDR8_GEOTH</name>
<keyword evidence="1" id="KW-0472">Membrane</keyword>
<protein>
    <recommendedName>
        <fullName evidence="4">Transposase</fullName>
    </recommendedName>
</protein>
<dbReference type="Proteomes" id="UP000005636">
    <property type="component" value="Chromosome"/>
</dbReference>
<dbReference type="EMBL" id="CP003125">
    <property type="protein sequence ID" value="AEV17736.1"/>
    <property type="molecule type" value="Genomic_DNA"/>
</dbReference>
<keyword evidence="1" id="KW-0812">Transmembrane</keyword>
<sequence>MNVFRLKKPDGCTSPIDRFVLLRLLILAPLALQEAAFLFRTWRTFWHLLFLYGPIDPPGMVVHRLSLPLLHFLSPMRYT</sequence>